<dbReference type="PROSITE" id="PS50112">
    <property type="entry name" value="PAS"/>
    <property type="match status" value="2"/>
</dbReference>
<dbReference type="AlphaFoldDB" id="A0A844I2Q1"/>
<feature type="domain" description="PAC" evidence="5">
    <location>
        <begin position="82"/>
        <end position="135"/>
    </location>
</feature>
<dbReference type="CDD" id="cd01949">
    <property type="entry name" value="GGDEF"/>
    <property type="match status" value="1"/>
</dbReference>
<dbReference type="NCBIfam" id="TIGR00254">
    <property type="entry name" value="GGDEF"/>
    <property type="match status" value="1"/>
</dbReference>
<organism evidence="7 8">
    <name type="scientific">Marinobacter adhaerens</name>
    <dbReference type="NCBI Taxonomy" id="1033846"/>
    <lineage>
        <taxon>Bacteria</taxon>
        <taxon>Pseudomonadati</taxon>
        <taxon>Pseudomonadota</taxon>
        <taxon>Gammaproteobacteria</taxon>
        <taxon>Pseudomonadales</taxon>
        <taxon>Marinobacteraceae</taxon>
        <taxon>Marinobacter</taxon>
    </lineage>
</organism>
<comment type="caution">
    <text evidence="7">The sequence shown here is derived from an EMBL/GenBank/DDBJ whole genome shotgun (WGS) entry which is preliminary data.</text>
</comment>
<dbReference type="InterPro" id="IPR043128">
    <property type="entry name" value="Rev_trsase/Diguanyl_cyclase"/>
</dbReference>
<dbReference type="NCBIfam" id="TIGR00229">
    <property type="entry name" value="sensory_box"/>
    <property type="match status" value="2"/>
</dbReference>
<dbReference type="SUPFAM" id="SSF55785">
    <property type="entry name" value="PYP-like sensor domain (PAS domain)"/>
    <property type="match status" value="2"/>
</dbReference>
<comment type="catalytic activity">
    <reaction evidence="3">
        <text>2 GTP = 3',3'-c-di-GMP + 2 diphosphate</text>
        <dbReference type="Rhea" id="RHEA:24898"/>
        <dbReference type="ChEBI" id="CHEBI:33019"/>
        <dbReference type="ChEBI" id="CHEBI:37565"/>
        <dbReference type="ChEBI" id="CHEBI:58805"/>
        <dbReference type="EC" id="2.7.7.65"/>
    </reaction>
</comment>
<dbReference type="PROSITE" id="PS50113">
    <property type="entry name" value="PAC"/>
    <property type="match status" value="1"/>
</dbReference>
<dbReference type="InterPro" id="IPR001610">
    <property type="entry name" value="PAC"/>
</dbReference>
<accession>A0A844I2Q1</accession>
<name>A0A844I2Q1_9GAMM</name>
<feature type="domain" description="GGDEF" evidence="6">
    <location>
        <begin position="290"/>
        <end position="424"/>
    </location>
</feature>
<proteinExistence type="predicted"/>
<dbReference type="InterPro" id="IPR000014">
    <property type="entry name" value="PAS"/>
</dbReference>
<protein>
    <recommendedName>
        <fullName evidence="2">diguanylate cyclase</fullName>
        <ecNumber evidence="2">2.7.7.65</ecNumber>
    </recommendedName>
</protein>
<dbReference type="PROSITE" id="PS50887">
    <property type="entry name" value="GGDEF"/>
    <property type="match status" value="1"/>
</dbReference>
<evidence type="ECO:0000256" key="1">
    <source>
        <dbReference type="ARBA" id="ARBA00001946"/>
    </source>
</evidence>
<dbReference type="FunFam" id="3.30.70.270:FF:000001">
    <property type="entry name" value="Diguanylate cyclase domain protein"/>
    <property type="match status" value="1"/>
</dbReference>
<dbReference type="InterPro" id="IPR013655">
    <property type="entry name" value="PAS_fold_3"/>
</dbReference>
<dbReference type="GO" id="GO:0052621">
    <property type="term" value="F:diguanylate cyclase activity"/>
    <property type="evidence" value="ECO:0007669"/>
    <property type="project" value="UniProtKB-EC"/>
</dbReference>
<sequence length="427" mass="49000">MHLSPETRLNAILDGTGAGTWEYNLDTGEIIFNERWASMLGYTLEELEPLSFETWERLSHPSDVESAHEALNAYLNQEATKFECVVRMLHKDGDWRYIHTRGTLFNKDQAAETRWLMGTHLDVTEEKVSQHQLQQLAESLPGVIYTFTLNKDGSFHFPYMSRKAKDFYGVTPAETRSSPERMFEAIHPEDVARVHETIELSRKTLREWVCEYRIIKDGQTQWLRGVSQPERNPDGSTTWHGIITDINDQKRLEFQLEALTITDELTGLYNRRYLLRKLEELADQSARYYHPFSLLSLDIDFFKSVNDSWGHLTGDKVLRTVANLIETRTRKTDIVARTGGEEFIVLMPHTTLSDARQVAESLRIDMETESFLSEDDTPFNVTLSAGVVCWDQGIDGVRDLLSACDQLLYQAKRAGRNQVVVSEIGAE</sequence>
<evidence type="ECO:0000259" key="4">
    <source>
        <dbReference type="PROSITE" id="PS50112"/>
    </source>
</evidence>
<dbReference type="EMBL" id="VENC01000024">
    <property type="protein sequence ID" value="MTJ00623.1"/>
    <property type="molecule type" value="Genomic_DNA"/>
</dbReference>
<evidence type="ECO:0000259" key="5">
    <source>
        <dbReference type="PROSITE" id="PS50113"/>
    </source>
</evidence>
<gene>
    <name evidence="7" type="ORF">FH752_18610</name>
</gene>
<dbReference type="CDD" id="cd00130">
    <property type="entry name" value="PAS"/>
    <property type="match status" value="2"/>
</dbReference>
<dbReference type="Proteomes" id="UP000431462">
    <property type="component" value="Unassembled WGS sequence"/>
</dbReference>
<dbReference type="InterPro" id="IPR000700">
    <property type="entry name" value="PAS-assoc_C"/>
</dbReference>
<feature type="domain" description="PAS" evidence="4">
    <location>
        <begin position="5"/>
        <end position="78"/>
    </location>
</feature>
<dbReference type="Gene3D" id="3.30.450.20">
    <property type="entry name" value="PAS domain"/>
    <property type="match status" value="2"/>
</dbReference>
<dbReference type="PANTHER" id="PTHR45138">
    <property type="entry name" value="REGULATORY COMPONENTS OF SENSORY TRANSDUCTION SYSTEM"/>
    <property type="match status" value="1"/>
</dbReference>
<dbReference type="SMART" id="SM00086">
    <property type="entry name" value="PAC"/>
    <property type="match status" value="2"/>
</dbReference>
<dbReference type="InterPro" id="IPR000160">
    <property type="entry name" value="GGDEF_dom"/>
</dbReference>
<dbReference type="SUPFAM" id="SSF55073">
    <property type="entry name" value="Nucleotide cyclase"/>
    <property type="match status" value="1"/>
</dbReference>
<evidence type="ECO:0000256" key="3">
    <source>
        <dbReference type="ARBA" id="ARBA00034247"/>
    </source>
</evidence>
<dbReference type="PANTHER" id="PTHR45138:SF9">
    <property type="entry name" value="DIGUANYLATE CYCLASE DGCM-RELATED"/>
    <property type="match status" value="1"/>
</dbReference>
<evidence type="ECO:0000256" key="2">
    <source>
        <dbReference type="ARBA" id="ARBA00012528"/>
    </source>
</evidence>
<evidence type="ECO:0000259" key="6">
    <source>
        <dbReference type="PROSITE" id="PS50887"/>
    </source>
</evidence>
<dbReference type="EC" id="2.7.7.65" evidence="2"/>
<dbReference type="InterPro" id="IPR029787">
    <property type="entry name" value="Nucleotide_cyclase"/>
</dbReference>
<comment type="cofactor">
    <cofactor evidence="1">
        <name>Mg(2+)</name>
        <dbReference type="ChEBI" id="CHEBI:18420"/>
    </cofactor>
</comment>
<reference evidence="7 8" key="1">
    <citation type="submission" date="2019-06" db="EMBL/GenBank/DDBJ databases">
        <title>Enrichment of Autotrophic Halophilic Microorganisms from Red Sea Brine Pool Using Microbial Electrosynthesis System.</title>
        <authorList>
            <person name="Alqahtani M.F."/>
            <person name="Bajracharya S."/>
            <person name="Katuri K.P."/>
            <person name="Ali M."/>
            <person name="Saikaly P.E."/>
        </authorList>
    </citation>
    <scope>NUCLEOTIDE SEQUENCE [LARGE SCALE GENOMIC DNA]</scope>
    <source>
        <strain evidence="7">MES15</strain>
    </source>
</reference>
<dbReference type="Pfam" id="PF00990">
    <property type="entry name" value="GGDEF"/>
    <property type="match status" value="1"/>
</dbReference>
<evidence type="ECO:0000313" key="8">
    <source>
        <dbReference type="Proteomes" id="UP000431462"/>
    </source>
</evidence>
<dbReference type="Gene3D" id="3.30.70.270">
    <property type="match status" value="1"/>
</dbReference>
<evidence type="ECO:0000313" key="7">
    <source>
        <dbReference type="EMBL" id="MTJ00623.1"/>
    </source>
</evidence>
<dbReference type="Pfam" id="PF08447">
    <property type="entry name" value="PAS_3"/>
    <property type="match status" value="2"/>
</dbReference>
<dbReference type="InterPro" id="IPR035965">
    <property type="entry name" value="PAS-like_dom_sf"/>
</dbReference>
<feature type="domain" description="PAS" evidence="4">
    <location>
        <begin position="129"/>
        <end position="199"/>
    </location>
</feature>
<dbReference type="SMART" id="SM00267">
    <property type="entry name" value="GGDEF"/>
    <property type="match status" value="1"/>
</dbReference>
<dbReference type="SMART" id="SM00091">
    <property type="entry name" value="PAS"/>
    <property type="match status" value="2"/>
</dbReference>
<dbReference type="InterPro" id="IPR050469">
    <property type="entry name" value="Diguanylate_Cyclase"/>
</dbReference>